<name>A0ABT1SXA2_9SPHI</name>
<evidence type="ECO:0000259" key="1">
    <source>
        <dbReference type="PROSITE" id="PS50172"/>
    </source>
</evidence>
<dbReference type="InterPro" id="IPR012337">
    <property type="entry name" value="RNaseH-like_sf"/>
</dbReference>
<keyword evidence="2" id="KW-0269">Exonuclease</keyword>
<dbReference type="SMART" id="SM00479">
    <property type="entry name" value="EXOIII"/>
    <property type="match status" value="1"/>
</dbReference>
<feature type="domain" description="BRCT" evidence="1">
    <location>
        <begin position="214"/>
        <end position="304"/>
    </location>
</feature>
<sequence>MNFVTIDFETASSDRGTPCEIGLTFVENNQIVVTKSWLIKPHCYPNFDYFNMLIHGITPQMVVTEPEFDEIWTEILPLIEGKFLFAHNAGFDFSVLRKTLDAYDLPYPNVAYACSYILAKNIWPGLSSYNLKSLCNERQITFDHHRAGADAKATAELILIGLANKEITNIDDFKIKGRMSIGKLSSTGYQPCQTIRTYTKPDFRVVAADTSHHDRDCLFYERNVVFTGKLSSMERSAAQKIVISIGGRITEGVTRDTDYLVVGFQDYRYVGEDGMSSKQKKAITMVNSGANLEIMSEDDFLRSIDGKWNSMKIKVEAY</sequence>
<dbReference type="SUPFAM" id="SSF53098">
    <property type="entry name" value="Ribonuclease H-like"/>
    <property type="match status" value="1"/>
</dbReference>
<dbReference type="Pfam" id="PF00533">
    <property type="entry name" value="BRCT"/>
    <property type="match status" value="1"/>
</dbReference>
<dbReference type="RefSeq" id="WP_256537198.1">
    <property type="nucleotide sequence ID" value="NZ_JANHOH010000001.1"/>
</dbReference>
<dbReference type="InterPro" id="IPR013520">
    <property type="entry name" value="Ribonucl_H"/>
</dbReference>
<dbReference type="PROSITE" id="PS50172">
    <property type="entry name" value="BRCT"/>
    <property type="match status" value="1"/>
</dbReference>
<dbReference type="Proteomes" id="UP001204376">
    <property type="component" value="Unassembled WGS sequence"/>
</dbReference>
<dbReference type="CDD" id="cd06130">
    <property type="entry name" value="DNA_pol_III_epsilon_like"/>
    <property type="match status" value="1"/>
</dbReference>
<keyword evidence="2" id="KW-0540">Nuclease</keyword>
<dbReference type="InterPro" id="IPR001357">
    <property type="entry name" value="BRCT_dom"/>
</dbReference>
<dbReference type="InterPro" id="IPR036397">
    <property type="entry name" value="RNaseH_sf"/>
</dbReference>
<protein>
    <submittedName>
        <fullName evidence="2">Exonuclease domain-containing protein</fullName>
    </submittedName>
</protein>
<dbReference type="PANTHER" id="PTHR30231:SF42">
    <property type="entry name" value="EXONUCLEASE"/>
    <property type="match status" value="1"/>
</dbReference>
<dbReference type="Gene3D" id="3.30.420.10">
    <property type="entry name" value="Ribonuclease H-like superfamily/Ribonuclease H"/>
    <property type="match status" value="1"/>
</dbReference>
<dbReference type="Pfam" id="PF00929">
    <property type="entry name" value="RNase_T"/>
    <property type="match status" value="1"/>
</dbReference>
<keyword evidence="3" id="KW-1185">Reference proteome</keyword>
<keyword evidence="2" id="KW-0378">Hydrolase</keyword>
<dbReference type="SUPFAM" id="SSF52113">
    <property type="entry name" value="BRCT domain"/>
    <property type="match status" value="1"/>
</dbReference>
<dbReference type="GO" id="GO:0004527">
    <property type="term" value="F:exonuclease activity"/>
    <property type="evidence" value="ECO:0007669"/>
    <property type="project" value="UniProtKB-KW"/>
</dbReference>
<reference evidence="2 3" key="1">
    <citation type="submission" date="2022-07" db="EMBL/GenBank/DDBJ databases">
        <title>Mucilaginibacter sp. JC4.</title>
        <authorList>
            <person name="Le V."/>
            <person name="Ko S.-R."/>
            <person name="Ahn C.-Y."/>
            <person name="Oh H.-M."/>
        </authorList>
    </citation>
    <scope>NUCLEOTIDE SEQUENCE [LARGE SCALE GENOMIC DNA]</scope>
    <source>
        <strain evidence="2 3">JC4</strain>
    </source>
</reference>
<dbReference type="Gene3D" id="3.40.50.10190">
    <property type="entry name" value="BRCT domain"/>
    <property type="match status" value="1"/>
</dbReference>
<dbReference type="PANTHER" id="PTHR30231">
    <property type="entry name" value="DNA POLYMERASE III SUBUNIT EPSILON"/>
    <property type="match status" value="1"/>
</dbReference>
<accession>A0ABT1SXA2</accession>
<comment type="caution">
    <text evidence="2">The sequence shown here is derived from an EMBL/GenBank/DDBJ whole genome shotgun (WGS) entry which is preliminary data.</text>
</comment>
<organism evidence="2 3">
    <name type="scientific">Mucilaginibacter aquariorum</name>
    <dbReference type="NCBI Taxonomy" id="2967225"/>
    <lineage>
        <taxon>Bacteria</taxon>
        <taxon>Pseudomonadati</taxon>
        <taxon>Bacteroidota</taxon>
        <taxon>Sphingobacteriia</taxon>
        <taxon>Sphingobacteriales</taxon>
        <taxon>Sphingobacteriaceae</taxon>
        <taxon>Mucilaginibacter</taxon>
    </lineage>
</organism>
<dbReference type="CDD" id="cd17748">
    <property type="entry name" value="BRCT_DNA_ligase_like"/>
    <property type="match status" value="1"/>
</dbReference>
<gene>
    <name evidence="2" type="ORF">NPE20_03420</name>
</gene>
<dbReference type="EMBL" id="JANHOH010000001">
    <property type="protein sequence ID" value="MCQ6956986.1"/>
    <property type="molecule type" value="Genomic_DNA"/>
</dbReference>
<evidence type="ECO:0000313" key="2">
    <source>
        <dbReference type="EMBL" id="MCQ6956986.1"/>
    </source>
</evidence>
<dbReference type="InterPro" id="IPR036420">
    <property type="entry name" value="BRCT_dom_sf"/>
</dbReference>
<evidence type="ECO:0000313" key="3">
    <source>
        <dbReference type="Proteomes" id="UP001204376"/>
    </source>
</evidence>
<proteinExistence type="predicted"/>